<protein>
    <submittedName>
        <fullName evidence="1">Uncharacterized protein</fullName>
    </submittedName>
</protein>
<dbReference type="SUPFAM" id="SSF111384">
    <property type="entry name" value="OmpH-like"/>
    <property type="match status" value="1"/>
</dbReference>
<dbReference type="PROSITE" id="PS51257">
    <property type="entry name" value="PROKAR_LIPOPROTEIN"/>
    <property type="match status" value="1"/>
</dbReference>
<dbReference type="SMART" id="SM00935">
    <property type="entry name" value="OmpH"/>
    <property type="match status" value="1"/>
</dbReference>
<accession>A0A644UCW2</accession>
<name>A0A644UCW2_9ZZZZ</name>
<organism evidence="1">
    <name type="scientific">bioreactor metagenome</name>
    <dbReference type="NCBI Taxonomy" id="1076179"/>
    <lineage>
        <taxon>unclassified sequences</taxon>
        <taxon>metagenomes</taxon>
        <taxon>ecological metagenomes</taxon>
    </lineage>
</organism>
<comment type="caution">
    <text evidence="1">The sequence shown here is derived from an EMBL/GenBank/DDBJ whole genome shotgun (WGS) entry which is preliminary data.</text>
</comment>
<proteinExistence type="predicted"/>
<dbReference type="InterPro" id="IPR005632">
    <property type="entry name" value="Chaperone_Skp"/>
</dbReference>
<dbReference type="Gene3D" id="3.30.910.20">
    <property type="entry name" value="Skp domain"/>
    <property type="match status" value="1"/>
</dbReference>
<gene>
    <name evidence="1" type="ORF">SDC9_22538</name>
</gene>
<dbReference type="GO" id="GO:0051082">
    <property type="term" value="F:unfolded protein binding"/>
    <property type="evidence" value="ECO:0007669"/>
    <property type="project" value="InterPro"/>
</dbReference>
<reference evidence="1" key="1">
    <citation type="submission" date="2019-08" db="EMBL/GenBank/DDBJ databases">
        <authorList>
            <person name="Kucharzyk K."/>
            <person name="Murdoch R.W."/>
            <person name="Higgins S."/>
            <person name="Loffler F."/>
        </authorList>
    </citation>
    <scope>NUCLEOTIDE SEQUENCE</scope>
</reference>
<sequence>MKKLLVIAMLATFAAVSFGCGRSAEFGVVDMQKIETESSAYKTIKEDVMTKGKALQEEMMKETEGKSQEEAQKIVQEKSAKMQVLQADAQNKLKASFETAAAEVAKEKKLGAILVKEAVPQGGVDVTEDIAKKMK</sequence>
<dbReference type="AlphaFoldDB" id="A0A644UCW2"/>
<dbReference type="InterPro" id="IPR024930">
    <property type="entry name" value="Skp_dom_sf"/>
</dbReference>
<evidence type="ECO:0000313" key="1">
    <source>
        <dbReference type="EMBL" id="MPL76692.1"/>
    </source>
</evidence>
<dbReference type="EMBL" id="VSSQ01000099">
    <property type="protein sequence ID" value="MPL76692.1"/>
    <property type="molecule type" value="Genomic_DNA"/>
</dbReference>